<evidence type="ECO:0000313" key="2">
    <source>
        <dbReference type="Proteomes" id="UP001359559"/>
    </source>
</evidence>
<name>A0AAN9PRU3_CLITE</name>
<dbReference type="EMBL" id="JAYKXN010000002">
    <property type="protein sequence ID" value="KAK7309665.1"/>
    <property type="molecule type" value="Genomic_DNA"/>
</dbReference>
<sequence length="86" mass="9603">MFHNVTLLFCGRKSSLKFHGSHSNLLSKLPFFPLPQKAPEKKSNPFSLSTPKTTPMLLTVLLISTSPIGITTPQFHTHFFNYSASI</sequence>
<accession>A0AAN9PRU3</accession>
<organism evidence="1 2">
    <name type="scientific">Clitoria ternatea</name>
    <name type="common">Butterfly pea</name>
    <dbReference type="NCBI Taxonomy" id="43366"/>
    <lineage>
        <taxon>Eukaryota</taxon>
        <taxon>Viridiplantae</taxon>
        <taxon>Streptophyta</taxon>
        <taxon>Embryophyta</taxon>
        <taxon>Tracheophyta</taxon>
        <taxon>Spermatophyta</taxon>
        <taxon>Magnoliopsida</taxon>
        <taxon>eudicotyledons</taxon>
        <taxon>Gunneridae</taxon>
        <taxon>Pentapetalae</taxon>
        <taxon>rosids</taxon>
        <taxon>fabids</taxon>
        <taxon>Fabales</taxon>
        <taxon>Fabaceae</taxon>
        <taxon>Papilionoideae</taxon>
        <taxon>50 kb inversion clade</taxon>
        <taxon>NPAAA clade</taxon>
        <taxon>indigoferoid/millettioid clade</taxon>
        <taxon>Phaseoleae</taxon>
        <taxon>Clitoria</taxon>
    </lineage>
</organism>
<comment type="caution">
    <text evidence="1">The sequence shown here is derived from an EMBL/GenBank/DDBJ whole genome shotgun (WGS) entry which is preliminary data.</text>
</comment>
<proteinExistence type="predicted"/>
<gene>
    <name evidence="1" type="ORF">RJT34_06578</name>
</gene>
<keyword evidence="2" id="KW-1185">Reference proteome</keyword>
<dbReference type="AlphaFoldDB" id="A0AAN9PRU3"/>
<dbReference type="Proteomes" id="UP001359559">
    <property type="component" value="Unassembled WGS sequence"/>
</dbReference>
<evidence type="ECO:0000313" key="1">
    <source>
        <dbReference type="EMBL" id="KAK7309665.1"/>
    </source>
</evidence>
<protein>
    <submittedName>
        <fullName evidence="1">Uncharacterized protein</fullName>
    </submittedName>
</protein>
<reference evidence="1 2" key="1">
    <citation type="submission" date="2024-01" db="EMBL/GenBank/DDBJ databases">
        <title>The genomes of 5 underutilized Papilionoideae crops provide insights into root nodulation and disease resistance.</title>
        <authorList>
            <person name="Yuan L."/>
        </authorList>
    </citation>
    <scope>NUCLEOTIDE SEQUENCE [LARGE SCALE GENOMIC DNA]</scope>
    <source>
        <strain evidence="1">LY-2023</strain>
        <tissue evidence="1">Leaf</tissue>
    </source>
</reference>